<name>A0ABW1ESA0_9ACTN</name>
<protein>
    <submittedName>
        <fullName evidence="1">DUF6158 family protein</fullName>
    </submittedName>
</protein>
<accession>A0ABW1ESA0</accession>
<dbReference type="RefSeq" id="WP_313762655.1">
    <property type="nucleotide sequence ID" value="NZ_BAAAVH010000110.1"/>
</dbReference>
<gene>
    <name evidence="1" type="ORF">ACFP0N_05485</name>
</gene>
<organism evidence="1 2">
    <name type="scientific">Kitasatospora aburaviensis</name>
    <dbReference type="NCBI Taxonomy" id="67265"/>
    <lineage>
        <taxon>Bacteria</taxon>
        <taxon>Bacillati</taxon>
        <taxon>Actinomycetota</taxon>
        <taxon>Actinomycetes</taxon>
        <taxon>Kitasatosporales</taxon>
        <taxon>Streptomycetaceae</taxon>
        <taxon>Kitasatospora</taxon>
    </lineage>
</organism>
<dbReference type="Proteomes" id="UP001596067">
    <property type="component" value="Unassembled WGS sequence"/>
</dbReference>
<evidence type="ECO:0000313" key="2">
    <source>
        <dbReference type="Proteomes" id="UP001596067"/>
    </source>
</evidence>
<reference evidence="2" key="1">
    <citation type="journal article" date="2019" name="Int. J. Syst. Evol. Microbiol.">
        <title>The Global Catalogue of Microorganisms (GCM) 10K type strain sequencing project: providing services to taxonomists for standard genome sequencing and annotation.</title>
        <authorList>
            <consortium name="The Broad Institute Genomics Platform"/>
            <consortium name="The Broad Institute Genome Sequencing Center for Infectious Disease"/>
            <person name="Wu L."/>
            <person name="Ma J."/>
        </authorList>
    </citation>
    <scope>NUCLEOTIDE SEQUENCE [LARGE SCALE GENOMIC DNA]</scope>
    <source>
        <strain evidence="2">CGMCC 4.1469</strain>
    </source>
</reference>
<sequence length="94" mass="10720">MRHPTDAPHIRPEGISPHALGNDTLLHELEQLHRTRHETFLYGSEEALKRHTLRTGQLEAEYLHRFPNRLVTAGRTRAGARAREAAARVESLPE</sequence>
<dbReference type="Pfam" id="PF19655">
    <property type="entry name" value="DUF6158"/>
    <property type="match status" value="1"/>
</dbReference>
<proteinExistence type="predicted"/>
<dbReference type="InterPro" id="IPR046156">
    <property type="entry name" value="DUF6158"/>
</dbReference>
<evidence type="ECO:0000313" key="1">
    <source>
        <dbReference type="EMBL" id="MFC5884440.1"/>
    </source>
</evidence>
<dbReference type="EMBL" id="JBHSOD010000004">
    <property type="protein sequence ID" value="MFC5884440.1"/>
    <property type="molecule type" value="Genomic_DNA"/>
</dbReference>
<keyword evidence="2" id="KW-1185">Reference proteome</keyword>
<comment type="caution">
    <text evidence="1">The sequence shown here is derived from an EMBL/GenBank/DDBJ whole genome shotgun (WGS) entry which is preliminary data.</text>
</comment>